<reference evidence="1 2" key="1">
    <citation type="journal article" date="2023" name="Hortic Res">
        <title>The complete reference genome for grapevine (Vitis vinifera L.) genetics and breeding.</title>
        <authorList>
            <person name="Shi X."/>
            <person name="Cao S."/>
            <person name="Wang X."/>
            <person name="Huang S."/>
            <person name="Wang Y."/>
            <person name="Liu Z."/>
            <person name="Liu W."/>
            <person name="Leng X."/>
            <person name="Peng Y."/>
            <person name="Wang N."/>
            <person name="Wang Y."/>
            <person name="Ma Z."/>
            <person name="Xu X."/>
            <person name="Zhang F."/>
            <person name="Xue H."/>
            <person name="Zhong H."/>
            <person name="Wang Y."/>
            <person name="Zhang K."/>
            <person name="Velt A."/>
            <person name="Avia K."/>
            <person name="Holtgrawe D."/>
            <person name="Grimplet J."/>
            <person name="Matus J.T."/>
            <person name="Ware D."/>
            <person name="Wu X."/>
            <person name="Wang H."/>
            <person name="Liu C."/>
            <person name="Fang Y."/>
            <person name="Rustenholz C."/>
            <person name="Cheng Z."/>
            <person name="Xiao H."/>
            <person name="Zhou Y."/>
        </authorList>
    </citation>
    <scope>NUCLEOTIDE SEQUENCE [LARGE SCALE GENOMIC DNA]</scope>
    <source>
        <strain evidence="2">cv. Pinot noir / PN40024</strain>
        <tissue evidence="1">Leaf</tissue>
    </source>
</reference>
<organism evidence="1 2">
    <name type="scientific">Vitis vinifera</name>
    <name type="common">Grape</name>
    <dbReference type="NCBI Taxonomy" id="29760"/>
    <lineage>
        <taxon>Eukaryota</taxon>
        <taxon>Viridiplantae</taxon>
        <taxon>Streptophyta</taxon>
        <taxon>Embryophyta</taxon>
        <taxon>Tracheophyta</taxon>
        <taxon>Spermatophyta</taxon>
        <taxon>Magnoliopsida</taxon>
        <taxon>eudicotyledons</taxon>
        <taxon>Gunneridae</taxon>
        <taxon>Pentapetalae</taxon>
        <taxon>rosids</taxon>
        <taxon>Vitales</taxon>
        <taxon>Vitaceae</taxon>
        <taxon>Viteae</taxon>
        <taxon>Vitis</taxon>
    </lineage>
</organism>
<name>A0ABY9DEB9_VITVI</name>
<accession>A0ABY9DEB9</accession>
<sequence>MDLQGVRKAYQVLAQLKKPHLFTQKLSVIPSPKPYVSVDLRVQGRRFFSFGIEDWKNLVFCYYNLINSAVKYLKKLKDELATGLH</sequence>
<protein>
    <submittedName>
        <fullName evidence="1">Uncharacterized protein</fullName>
    </submittedName>
</protein>
<dbReference type="Proteomes" id="UP001227230">
    <property type="component" value="Chromosome 15"/>
</dbReference>
<evidence type="ECO:0000313" key="2">
    <source>
        <dbReference type="Proteomes" id="UP001227230"/>
    </source>
</evidence>
<keyword evidence="2" id="KW-1185">Reference proteome</keyword>
<evidence type="ECO:0000313" key="1">
    <source>
        <dbReference type="EMBL" id="WKA05126.1"/>
    </source>
</evidence>
<dbReference type="EMBL" id="CP126662">
    <property type="protein sequence ID" value="WKA05126.1"/>
    <property type="molecule type" value="Genomic_DNA"/>
</dbReference>
<proteinExistence type="predicted"/>
<gene>
    <name evidence="1" type="ORF">VitviT2T_023110</name>
</gene>